<dbReference type="Pfam" id="PF04134">
    <property type="entry name" value="DCC1-like"/>
    <property type="match status" value="1"/>
</dbReference>
<dbReference type="InterPro" id="IPR007263">
    <property type="entry name" value="DCC1-like"/>
</dbReference>
<sequence length="127" mass="15223">MRKLETVVLIYDDKCSLCRGCMKWIELHAIRSNAFEFIPCRSEERRRRFPEMSEETCLESFQLVLFHKQILAGDKALPEIVIRLKGFRWLYVLFQFPVSRNCLCTAYRWVSNNRYIISQTIKPLIQE</sequence>
<reference evidence="1 2" key="1">
    <citation type="journal article" date="2016" name="Genome Announc.">
        <title>Draft Genome Sequence of the Anaerobic Ammonium-Oxidizing Bacterium 'Candidatus Brocadia sp. 40'.</title>
        <authorList>
            <person name="Ali M."/>
            <person name="Haroon M.F."/>
            <person name="Narita Y."/>
            <person name="Zhang L."/>
            <person name="Rangel Shaw D."/>
            <person name="Okabe S."/>
            <person name="Saikaly P.E."/>
        </authorList>
    </citation>
    <scope>NUCLEOTIDE SEQUENCE [LARGE SCALE GENOMIC DNA]</scope>
    <source>
        <strain evidence="1 2">40</strain>
    </source>
</reference>
<gene>
    <name evidence="1" type="ORF">BIY37_02845</name>
</gene>
<evidence type="ECO:0000313" key="2">
    <source>
        <dbReference type="Proteomes" id="UP000242219"/>
    </source>
</evidence>
<dbReference type="GO" id="GO:0015035">
    <property type="term" value="F:protein-disulfide reductase activity"/>
    <property type="evidence" value="ECO:0007669"/>
    <property type="project" value="InterPro"/>
</dbReference>
<keyword evidence="2" id="KW-1185">Reference proteome</keyword>
<comment type="caution">
    <text evidence="1">The sequence shown here is derived from an EMBL/GenBank/DDBJ whole genome shotgun (WGS) entry which is preliminary data.</text>
</comment>
<protein>
    <recommendedName>
        <fullName evidence="3">Thiol-disulfide oxidoreductase</fullName>
    </recommendedName>
</protein>
<accession>A0A1V6M2B7</accession>
<organism evidence="1 2">
    <name type="scientific">Candidatus Brocadia sapporoensis</name>
    <dbReference type="NCBI Taxonomy" id="392547"/>
    <lineage>
        <taxon>Bacteria</taxon>
        <taxon>Pseudomonadati</taxon>
        <taxon>Planctomycetota</taxon>
        <taxon>Candidatus Brocadiia</taxon>
        <taxon>Candidatus Brocadiales</taxon>
        <taxon>Candidatus Brocadiaceae</taxon>
        <taxon>Candidatus Brocadia</taxon>
    </lineage>
</organism>
<dbReference type="EMBL" id="MJUW02000030">
    <property type="protein sequence ID" value="OQD46517.1"/>
    <property type="molecule type" value="Genomic_DNA"/>
</dbReference>
<dbReference type="RefSeq" id="WP_070066324.1">
    <property type="nucleotide sequence ID" value="NZ_MJUW02000030.1"/>
</dbReference>
<name>A0A1V6M2B7_9BACT</name>
<evidence type="ECO:0008006" key="3">
    <source>
        <dbReference type="Google" id="ProtNLM"/>
    </source>
</evidence>
<evidence type="ECO:0000313" key="1">
    <source>
        <dbReference type="EMBL" id="OQD46517.1"/>
    </source>
</evidence>
<dbReference type="AlphaFoldDB" id="A0A1V6M2B7"/>
<proteinExistence type="predicted"/>
<dbReference type="Proteomes" id="UP000242219">
    <property type="component" value="Unassembled WGS sequence"/>
</dbReference>